<dbReference type="InterPro" id="IPR003812">
    <property type="entry name" value="Fido"/>
</dbReference>
<dbReference type="InterPro" id="IPR036597">
    <property type="entry name" value="Fido-like_dom_sf"/>
</dbReference>
<dbReference type="SUPFAM" id="SSF140931">
    <property type="entry name" value="Fic-like"/>
    <property type="match status" value="1"/>
</dbReference>
<dbReference type="PROSITE" id="PS51459">
    <property type="entry name" value="FIDO"/>
    <property type="match status" value="1"/>
</dbReference>
<dbReference type="STRING" id="2045.KR76_10510"/>
<dbReference type="PANTHER" id="PTHR13504">
    <property type="entry name" value="FIDO DOMAIN-CONTAINING PROTEIN DDB_G0283145"/>
    <property type="match status" value="1"/>
</dbReference>
<accession>A0A0A1DTA3</accession>
<dbReference type="Pfam" id="PF02661">
    <property type="entry name" value="Fic"/>
    <property type="match status" value="1"/>
</dbReference>
<dbReference type="HOGENOM" id="CLU_038572_0_0_11"/>
<sequence length="446" mass="50617">MRRPAPAPSDGPDSAVWESPADFLRAFADHEDTDPRYLAWDDFRFRREPGALTVEQQWSLVRFRRRSTARALPQLVDEHGHAFSYVLADEVLQLIDHIRGAASGEITIADEVTHTGSRNRYIVSSLIEEAITSSQLEGAATSRMVAKEMLTSGRSPRTRDERMIVNNFRAMQQVREWRSDDITPDRIRELHRIVTDGTLDDPAAAGRLQVPDEDRVAVWSPQGELLHSPPPATQLPERLERLCQFANGPRPGEPYLPPLLRAVAVHFMTGHDHYFEDGNGRTARALFYWVMLREGFWLTEYLSISRLLKAAPSQYARSYLLTETDDGDLTHFFIYNLGTVRRAIEALHEHLARKSAELRKVKAAMDARHGEFNHRQLTALEHALRNPSAVFTVHSHATTHHVSGESARKDLADLAHRGYFVQRRSSKHNEWRPTPDLADQLGAPTA</sequence>
<dbReference type="InterPro" id="IPR040198">
    <property type="entry name" value="Fido_containing"/>
</dbReference>
<dbReference type="eggNOG" id="COG3177">
    <property type="taxonomic scope" value="Bacteria"/>
</dbReference>
<dbReference type="PANTHER" id="PTHR13504:SF38">
    <property type="entry name" value="FIDO DOMAIN-CONTAINING PROTEIN"/>
    <property type="match status" value="1"/>
</dbReference>
<keyword evidence="2" id="KW-1185">Reference proteome</keyword>
<dbReference type="Proteomes" id="UP000030300">
    <property type="component" value="Chromosome"/>
</dbReference>
<dbReference type="GeneID" id="96609325"/>
<dbReference type="OrthoDB" id="9813719at2"/>
<evidence type="ECO:0000313" key="2">
    <source>
        <dbReference type="Proteomes" id="UP000030300"/>
    </source>
</evidence>
<protein>
    <submittedName>
        <fullName evidence="1">Uncharacterized protein</fullName>
    </submittedName>
</protein>
<dbReference type="Gene3D" id="1.10.3290.10">
    <property type="entry name" value="Fido-like domain"/>
    <property type="match status" value="1"/>
</dbReference>
<dbReference type="AlphaFoldDB" id="A0A0A1DTA3"/>
<proteinExistence type="predicted"/>
<dbReference type="KEGG" id="psim:KR76_10510"/>
<name>A0A0A1DTA3_NOCSI</name>
<gene>
    <name evidence="1" type="ORF">KR76_10510</name>
</gene>
<organism evidence="1 2">
    <name type="scientific">Nocardioides simplex</name>
    <name type="common">Arthrobacter simplex</name>
    <dbReference type="NCBI Taxonomy" id="2045"/>
    <lineage>
        <taxon>Bacteria</taxon>
        <taxon>Bacillati</taxon>
        <taxon>Actinomycetota</taxon>
        <taxon>Actinomycetes</taxon>
        <taxon>Propionibacteriales</taxon>
        <taxon>Nocardioidaceae</taxon>
        <taxon>Pimelobacter</taxon>
    </lineage>
</organism>
<reference evidence="1 2" key="1">
    <citation type="journal article" date="2015" name="Genome Announc.">
        <title>Complete Genome Sequence of Steroid-Transforming Nocardioides simplex VKM Ac-2033D.</title>
        <authorList>
            <person name="Shtratnikova V.Y."/>
            <person name="Schelkunov M.I."/>
            <person name="Pekov Y.A."/>
            <person name="Fokina V.V."/>
            <person name="Logacheva M.D."/>
            <person name="Sokolov S.L."/>
            <person name="Bragin E.Y."/>
            <person name="Ashapkin V.V."/>
            <person name="Donova M.V."/>
        </authorList>
    </citation>
    <scope>NUCLEOTIDE SEQUENCE [LARGE SCALE GENOMIC DNA]</scope>
    <source>
        <strain evidence="1 2">VKM Ac-2033D</strain>
    </source>
</reference>
<evidence type="ECO:0000313" key="1">
    <source>
        <dbReference type="EMBL" id="AIY19852.1"/>
    </source>
</evidence>
<dbReference type="RefSeq" id="WP_038684090.1">
    <property type="nucleotide sequence ID" value="NZ_BJMC01000008.1"/>
</dbReference>
<dbReference type="EMBL" id="CP009896">
    <property type="protein sequence ID" value="AIY19852.1"/>
    <property type="molecule type" value="Genomic_DNA"/>
</dbReference>